<protein>
    <submittedName>
        <fullName evidence="2">Uncharacterized protein</fullName>
    </submittedName>
</protein>
<feature type="region of interest" description="Disordered" evidence="1">
    <location>
        <begin position="1"/>
        <end position="87"/>
    </location>
</feature>
<evidence type="ECO:0000313" key="2">
    <source>
        <dbReference type="EMBL" id="KAG2303095.1"/>
    </source>
</evidence>
<gene>
    <name evidence="2" type="ORF">Bca52824_031746</name>
</gene>
<feature type="compositionally biased region" description="Low complexity" evidence="1">
    <location>
        <begin position="43"/>
        <end position="55"/>
    </location>
</feature>
<feature type="compositionally biased region" description="Polar residues" evidence="1">
    <location>
        <begin position="29"/>
        <end position="42"/>
    </location>
</feature>
<evidence type="ECO:0000313" key="3">
    <source>
        <dbReference type="Proteomes" id="UP000886595"/>
    </source>
</evidence>
<comment type="caution">
    <text evidence="2">The sequence shown here is derived from an EMBL/GenBank/DDBJ whole genome shotgun (WGS) entry which is preliminary data.</text>
</comment>
<proteinExistence type="predicted"/>
<sequence length="168" mass="19100">MSVVNLVEDWSDTDEEPPKETVTGGSRVGRNSQGRHQSNNIKPNYQQGNGPGNNNSKEKPNNAPNSTGGRNSEGHNRLKPPFRRLTKAEVAERKAKGLCYRCDEKYHRNHRCPFPELMVLMIQEDGTEVDISERVDEVEESEETEGVEVGEHIWRKYSHKILPKAFES</sequence>
<accession>A0A8X7SAM3</accession>
<dbReference type="AlphaFoldDB" id="A0A8X7SAM3"/>
<name>A0A8X7SAM3_BRACI</name>
<dbReference type="Proteomes" id="UP000886595">
    <property type="component" value="Unassembled WGS sequence"/>
</dbReference>
<organism evidence="2 3">
    <name type="scientific">Brassica carinata</name>
    <name type="common">Ethiopian mustard</name>
    <name type="synonym">Abyssinian cabbage</name>
    <dbReference type="NCBI Taxonomy" id="52824"/>
    <lineage>
        <taxon>Eukaryota</taxon>
        <taxon>Viridiplantae</taxon>
        <taxon>Streptophyta</taxon>
        <taxon>Embryophyta</taxon>
        <taxon>Tracheophyta</taxon>
        <taxon>Spermatophyta</taxon>
        <taxon>Magnoliopsida</taxon>
        <taxon>eudicotyledons</taxon>
        <taxon>Gunneridae</taxon>
        <taxon>Pentapetalae</taxon>
        <taxon>rosids</taxon>
        <taxon>malvids</taxon>
        <taxon>Brassicales</taxon>
        <taxon>Brassicaceae</taxon>
        <taxon>Brassiceae</taxon>
        <taxon>Brassica</taxon>
    </lineage>
</organism>
<dbReference type="EMBL" id="JAAMPC010000007">
    <property type="protein sequence ID" value="KAG2303095.1"/>
    <property type="molecule type" value="Genomic_DNA"/>
</dbReference>
<keyword evidence="3" id="KW-1185">Reference proteome</keyword>
<dbReference type="OrthoDB" id="1741103at2759"/>
<evidence type="ECO:0000256" key="1">
    <source>
        <dbReference type="SAM" id="MobiDB-lite"/>
    </source>
</evidence>
<reference evidence="2 3" key="1">
    <citation type="submission" date="2020-02" db="EMBL/GenBank/DDBJ databases">
        <authorList>
            <person name="Ma Q."/>
            <person name="Huang Y."/>
            <person name="Song X."/>
            <person name="Pei D."/>
        </authorList>
    </citation>
    <scope>NUCLEOTIDE SEQUENCE [LARGE SCALE GENOMIC DNA]</scope>
    <source>
        <strain evidence="2">Sxm20200214</strain>
        <tissue evidence="2">Leaf</tissue>
    </source>
</reference>